<organism evidence="4 5">
    <name type="scientific">Ramazzottius varieornatus</name>
    <name type="common">Water bear</name>
    <name type="synonym">Tardigrade</name>
    <dbReference type="NCBI Taxonomy" id="947166"/>
    <lineage>
        <taxon>Eukaryota</taxon>
        <taxon>Metazoa</taxon>
        <taxon>Ecdysozoa</taxon>
        <taxon>Tardigrada</taxon>
        <taxon>Eutardigrada</taxon>
        <taxon>Parachela</taxon>
        <taxon>Hypsibioidea</taxon>
        <taxon>Ramazzottiidae</taxon>
        <taxon>Ramazzottius</taxon>
    </lineage>
</organism>
<keyword evidence="2" id="KW-0677">Repeat</keyword>
<keyword evidence="5" id="KW-1185">Reference proteome</keyword>
<dbReference type="InterPro" id="IPR001611">
    <property type="entry name" value="Leu-rich_rpt"/>
</dbReference>
<reference evidence="4 5" key="1">
    <citation type="journal article" date="2016" name="Nat. Commun.">
        <title>Extremotolerant tardigrade genome and improved radiotolerance of human cultured cells by tardigrade-unique protein.</title>
        <authorList>
            <person name="Hashimoto T."/>
            <person name="Horikawa D.D."/>
            <person name="Saito Y."/>
            <person name="Kuwahara H."/>
            <person name="Kozuka-Hata H."/>
            <person name="Shin-I T."/>
            <person name="Minakuchi Y."/>
            <person name="Ohishi K."/>
            <person name="Motoyama A."/>
            <person name="Aizu T."/>
            <person name="Enomoto A."/>
            <person name="Kondo K."/>
            <person name="Tanaka S."/>
            <person name="Hara Y."/>
            <person name="Koshikawa S."/>
            <person name="Sagara H."/>
            <person name="Miura T."/>
            <person name="Yokobori S."/>
            <person name="Miyagawa K."/>
            <person name="Suzuki Y."/>
            <person name="Kubo T."/>
            <person name="Oyama M."/>
            <person name="Kohara Y."/>
            <person name="Fujiyama A."/>
            <person name="Arakawa K."/>
            <person name="Katayama T."/>
            <person name="Toyoda A."/>
            <person name="Kunieda T."/>
        </authorList>
    </citation>
    <scope>NUCLEOTIDE SEQUENCE [LARGE SCALE GENOMIC DNA]</scope>
    <source>
        <strain evidence="4 5">YOKOZUNA-1</strain>
    </source>
</reference>
<dbReference type="PANTHER" id="PTHR18849:SF0">
    <property type="entry name" value="CILIA- AND FLAGELLA-ASSOCIATED PROTEIN 410-RELATED"/>
    <property type="match status" value="1"/>
</dbReference>
<dbReference type="Proteomes" id="UP000186922">
    <property type="component" value="Unassembled WGS sequence"/>
</dbReference>
<evidence type="ECO:0000256" key="2">
    <source>
        <dbReference type="ARBA" id="ARBA00022737"/>
    </source>
</evidence>
<name>A0A1D1VXC7_RAMVA</name>
<protein>
    <recommendedName>
        <fullName evidence="6">U2A'/phosphoprotein 32 family A C-terminal domain-containing protein</fullName>
    </recommendedName>
</protein>
<dbReference type="AlphaFoldDB" id="A0A1D1VXC7"/>
<feature type="region of interest" description="Disordered" evidence="3">
    <location>
        <begin position="150"/>
        <end position="245"/>
    </location>
</feature>
<evidence type="ECO:0008006" key="6">
    <source>
        <dbReference type="Google" id="ProtNLM"/>
    </source>
</evidence>
<sequence>MVVLTASSVLSRARVSDLRSVVKLNVWGCSLSDVSIIEQCTNLQVFSASCNEITSLEAFTSCRNLQELYIRENHIEDIHQVQFLAQLPSLRILWLAGNPCCQRFGGNDELYRLWVLKHLPRLERLDNLEIQPAERSRAREISGDLPSIGRAVTPQSEHVPQPIPVVDSTTMQRPTMSPLRNVAKTPTGSAPSVVMSPVSGQLDTSSSRSGASVTVRPDTRLTLSSGSTTSRRPARNHAHYEPEGDSLAVDNEALHTDSRVATPLAELPNPGTLASTKSKLRNVNILSAALTLVKELDVESLQILQMEIHQRLQNAT</sequence>
<comment type="caution">
    <text evidence="4">The sequence shown here is derived from an EMBL/GenBank/DDBJ whole genome shotgun (WGS) entry which is preliminary data.</text>
</comment>
<feature type="compositionally biased region" description="Low complexity" evidence="3">
    <location>
        <begin position="220"/>
        <end position="231"/>
    </location>
</feature>
<dbReference type="PANTHER" id="PTHR18849">
    <property type="entry name" value="LEUCINE RICH REPEAT PROTEIN"/>
    <property type="match status" value="1"/>
</dbReference>
<dbReference type="SUPFAM" id="SSF52058">
    <property type="entry name" value="L domain-like"/>
    <property type="match status" value="1"/>
</dbReference>
<keyword evidence="1" id="KW-0433">Leucine-rich repeat</keyword>
<evidence type="ECO:0000256" key="1">
    <source>
        <dbReference type="ARBA" id="ARBA00022614"/>
    </source>
</evidence>
<dbReference type="PROSITE" id="PS51450">
    <property type="entry name" value="LRR"/>
    <property type="match status" value="1"/>
</dbReference>
<dbReference type="OrthoDB" id="1517790at2759"/>
<evidence type="ECO:0000313" key="4">
    <source>
        <dbReference type="EMBL" id="GAV06092.1"/>
    </source>
</evidence>
<accession>A0A1D1VXC7</accession>
<gene>
    <name evidence="4" type="primary">RvY_16125-1</name>
    <name evidence="4" type="synonym">RvY_16125.1</name>
    <name evidence="4" type="ORF">RvY_16125</name>
</gene>
<feature type="compositionally biased region" description="Polar residues" evidence="3">
    <location>
        <begin position="198"/>
        <end position="212"/>
    </location>
</feature>
<evidence type="ECO:0000256" key="3">
    <source>
        <dbReference type="SAM" id="MobiDB-lite"/>
    </source>
</evidence>
<dbReference type="EMBL" id="BDGG01000013">
    <property type="protein sequence ID" value="GAV06092.1"/>
    <property type="molecule type" value="Genomic_DNA"/>
</dbReference>
<dbReference type="Pfam" id="PF13855">
    <property type="entry name" value="LRR_8"/>
    <property type="match status" value="1"/>
</dbReference>
<dbReference type="Gene3D" id="3.80.10.10">
    <property type="entry name" value="Ribonuclease Inhibitor"/>
    <property type="match status" value="1"/>
</dbReference>
<evidence type="ECO:0000313" key="5">
    <source>
        <dbReference type="Proteomes" id="UP000186922"/>
    </source>
</evidence>
<dbReference type="InterPro" id="IPR032675">
    <property type="entry name" value="LRR_dom_sf"/>
</dbReference>
<proteinExistence type="predicted"/>